<evidence type="ECO:0008006" key="3">
    <source>
        <dbReference type="Google" id="ProtNLM"/>
    </source>
</evidence>
<sequence length="101" mass="10786">MVRNVRAEWTGTLLVCGKCSKKLDGGFGPKGREPLGKALRRHLGLKKGRKAATGIVEVKCLGICPKGAVTVIDGADPHSWKLVAKGADLDEVVETLNLQPR</sequence>
<protein>
    <recommendedName>
        <fullName evidence="3">(2Fe-2S) ferredoxin domain-containing protein</fullName>
    </recommendedName>
</protein>
<dbReference type="AlphaFoldDB" id="A0A974S615"/>
<dbReference type="Gene3D" id="3.40.30.10">
    <property type="entry name" value="Glutaredoxin"/>
    <property type="match status" value="1"/>
</dbReference>
<keyword evidence="2" id="KW-1185">Reference proteome</keyword>
<reference evidence="2" key="1">
    <citation type="submission" date="2020-09" db="EMBL/GenBank/DDBJ databases">
        <title>Sphingomonas sp., a new species isolated from pork steak.</title>
        <authorList>
            <person name="Heidler von Heilborn D."/>
        </authorList>
    </citation>
    <scope>NUCLEOTIDE SEQUENCE [LARGE SCALE GENOMIC DNA]</scope>
</reference>
<dbReference type="KEGG" id="sari:H5J25_11105"/>
<gene>
    <name evidence="1" type="ORF">H5J25_11105</name>
</gene>
<name>A0A974S615_9SPHN</name>
<evidence type="ECO:0000313" key="1">
    <source>
        <dbReference type="EMBL" id="QQV79001.1"/>
    </source>
</evidence>
<accession>A0A974S615</accession>
<organism evidence="1 2">
    <name type="scientific">Sphingomonas aliaeris</name>
    <dbReference type="NCBI Taxonomy" id="2759526"/>
    <lineage>
        <taxon>Bacteria</taxon>
        <taxon>Pseudomonadati</taxon>
        <taxon>Pseudomonadota</taxon>
        <taxon>Alphaproteobacteria</taxon>
        <taxon>Sphingomonadales</taxon>
        <taxon>Sphingomonadaceae</taxon>
        <taxon>Sphingomonas</taxon>
    </lineage>
</organism>
<proteinExistence type="predicted"/>
<dbReference type="EMBL" id="CP061035">
    <property type="protein sequence ID" value="QQV79001.1"/>
    <property type="molecule type" value="Genomic_DNA"/>
</dbReference>
<dbReference type="Proteomes" id="UP000595894">
    <property type="component" value="Chromosome"/>
</dbReference>
<evidence type="ECO:0000313" key="2">
    <source>
        <dbReference type="Proteomes" id="UP000595894"/>
    </source>
</evidence>